<keyword evidence="3" id="KW-1185">Reference proteome</keyword>
<protein>
    <recommendedName>
        <fullName evidence="4">GCK domain-containing protein</fullName>
    </recommendedName>
</protein>
<feature type="region of interest" description="Disordered" evidence="1">
    <location>
        <begin position="31"/>
        <end position="59"/>
    </location>
</feature>
<sequence length="423" mass="48080">MFRQLPRKYLLATLPPLTTLASLYSNHQTSSQASCDADESASQTPPSNAPPASHPAPPIGINPRKYIGAYCHNCEADKKDWSHLTYDLPSLLADATHVGERNSTPLSRSQQYATFMRQSKCGNYYRQWEQLPSHDNLKDLDDCLKRNEAYYSTVHSEEIQSAPVLPPGPEYLPNEDWSTLPSDEETGCGMCIFMRGSPCGNYFRTWNKCVESNSENDENGEPMYLTKCREESVGMFECNARDSFKEWMRVDGEINEKKKARETDMPDRFFSREELIRVSTLNLPVEVCEDLIPFAVMDFGDECRVNLRDILSSLGYEQGEFGEWTKTREVEADVIKFAYVLEKSTGELLGCSTIGHSITNIRDVACKRNNGIMRAAVPNNGEEVEVYLVGSEQVYRTVKTLVPWDKEEKEEKSEEEKSDNKKD</sequence>
<evidence type="ECO:0000313" key="3">
    <source>
        <dbReference type="Proteomes" id="UP001165122"/>
    </source>
</evidence>
<name>A0A9W7KTT2_9STRA</name>
<evidence type="ECO:0000256" key="1">
    <source>
        <dbReference type="SAM" id="MobiDB-lite"/>
    </source>
</evidence>
<feature type="compositionally biased region" description="Pro residues" evidence="1">
    <location>
        <begin position="47"/>
        <end position="59"/>
    </location>
</feature>
<feature type="compositionally biased region" description="Polar residues" evidence="1">
    <location>
        <begin position="31"/>
        <end position="44"/>
    </location>
</feature>
<dbReference type="OrthoDB" id="194381at2759"/>
<organism evidence="2 3">
    <name type="scientific">Triparma laevis f. longispina</name>
    <dbReference type="NCBI Taxonomy" id="1714387"/>
    <lineage>
        <taxon>Eukaryota</taxon>
        <taxon>Sar</taxon>
        <taxon>Stramenopiles</taxon>
        <taxon>Ochrophyta</taxon>
        <taxon>Bolidophyceae</taxon>
        <taxon>Parmales</taxon>
        <taxon>Triparmaceae</taxon>
        <taxon>Triparma</taxon>
    </lineage>
</organism>
<reference evidence="3" key="1">
    <citation type="journal article" date="2023" name="Commun. Biol.">
        <title>Genome analysis of Parmales, the sister group of diatoms, reveals the evolutionary specialization of diatoms from phago-mixotrophs to photoautotrophs.</title>
        <authorList>
            <person name="Ban H."/>
            <person name="Sato S."/>
            <person name="Yoshikawa S."/>
            <person name="Yamada K."/>
            <person name="Nakamura Y."/>
            <person name="Ichinomiya M."/>
            <person name="Sato N."/>
            <person name="Blanc-Mathieu R."/>
            <person name="Endo H."/>
            <person name="Kuwata A."/>
            <person name="Ogata H."/>
        </authorList>
    </citation>
    <scope>NUCLEOTIDE SEQUENCE [LARGE SCALE GENOMIC DNA]</scope>
    <source>
        <strain evidence="3">NIES 3700</strain>
    </source>
</reference>
<evidence type="ECO:0000313" key="2">
    <source>
        <dbReference type="EMBL" id="GMI11403.1"/>
    </source>
</evidence>
<comment type="caution">
    <text evidence="2">The sequence shown here is derived from an EMBL/GenBank/DDBJ whole genome shotgun (WGS) entry which is preliminary data.</text>
</comment>
<gene>
    <name evidence="2" type="ORF">TrLO_g5160</name>
</gene>
<evidence type="ECO:0008006" key="4">
    <source>
        <dbReference type="Google" id="ProtNLM"/>
    </source>
</evidence>
<proteinExistence type="predicted"/>
<dbReference type="Proteomes" id="UP001165122">
    <property type="component" value="Unassembled WGS sequence"/>
</dbReference>
<dbReference type="AlphaFoldDB" id="A0A9W7KTT2"/>
<accession>A0A9W7KTT2</accession>
<dbReference type="EMBL" id="BRXW01000162">
    <property type="protein sequence ID" value="GMI11403.1"/>
    <property type="molecule type" value="Genomic_DNA"/>
</dbReference>